<protein>
    <recommendedName>
        <fullName evidence="1">N-acetyltransferase domain-containing protein</fullName>
    </recommendedName>
</protein>
<dbReference type="SUPFAM" id="SSF55729">
    <property type="entry name" value="Acyl-CoA N-acyltransferases (Nat)"/>
    <property type="match status" value="1"/>
</dbReference>
<feature type="domain" description="N-acetyltransferase" evidence="1">
    <location>
        <begin position="59"/>
        <end position="191"/>
    </location>
</feature>
<dbReference type="InterPro" id="IPR053144">
    <property type="entry name" value="Acetyltransferase_Butenolide"/>
</dbReference>
<proteinExistence type="predicted"/>
<reference evidence="2 3" key="1">
    <citation type="journal article" date="2015" name="Genome Announc.">
        <title>Complete Genome Sequence of Methylobacterium aquaticum Strain 22A, Isolated from Racomitrium japonicum Moss.</title>
        <authorList>
            <person name="Tani A."/>
            <person name="Ogura Y."/>
            <person name="Hayashi T."/>
            <person name="Kimbara K."/>
        </authorList>
    </citation>
    <scope>NUCLEOTIDE SEQUENCE [LARGE SCALE GENOMIC DNA]</scope>
    <source>
        <strain evidence="2 3">MA-22A</strain>
    </source>
</reference>
<dbReference type="PROSITE" id="PS51186">
    <property type="entry name" value="GNAT"/>
    <property type="match status" value="1"/>
</dbReference>
<reference evidence="3" key="2">
    <citation type="submission" date="2015-01" db="EMBL/GenBank/DDBJ databases">
        <title>Complete genome sequence of Methylobacterium aquaticum strain 22A.</title>
        <authorList>
            <person name="Tani A."/>
            <person name="Ogura Y."/>
            <person name="Hayashi T."/>
        </authorList>
    </citation>
    <scope>NUCLEOTIDE SEQUENCE [LARGE SCALE GENOMIC DNA]</scope>
    <source>
        <strain evidence="3">MA-22A</strain>
    </source>
</reference>
<dbReference type="CDD" id="cd04301">
    <property type="entry name" value="NAT_SF"/>
    <property type="match status" value="1"/>
</dbReference>
<evidence type="ECO:0000259" key="1">
    <source>
        <dbReference type="PROSITE" id="PS51186"/>
    </source>
</evidence>
<dbReference type="GO" id="GO:0016747">
    <property type="term" value="F:acyltransferase activity, transferring groups other than amino-acyl groups"/>
    <property type="evidence" value="ECO:0007669"/>
    <property type="project" value="InterPro"/>
</dbReference>
<evidence type="ECO:0000313" key="2">
    <source>
        <dbReference type="EMBL" id="BAQ45241.1"/>
    </source>
</evidence>
<dbReference type="PANTHER" id="PTHR43233">
    <property type="entry name" value="FAMILY N-ACETYLTRANSFERASE, PUTATIVE (AFU_ORTHOLOGUE AFUA_6G03350)-RELATED"/>
    <property type="match status" value="1"/>
</dbReference>
<dbReference type="Proteomes" id="UP000061432">
    <property type="component" value="Chromosome"/>
</dbReference>
<dbReference type="Gene3D" id="3.40.630.30">
    <property type="match status" value="1"/>
</dbReference>
<dbReference type="STRING" id="270351.Maq22A_c09760"/>
<dbReference type="PANTHER" id="PTHR43233:SF1">
    <property type="entry name" value="FAMILY N-ACETYLTRANSFERASE, PUTATIVE (AFU_ORTHOLOGUE AFUA_6G03350)-RELATED"/>
    <property type="match status" value="1"/>
</dbReference>
<dbReference type="InterPro" id="IPR016181">
    <property type="entry name" value="Acyl_CoA_acyltransferase"/>
</dbReference>
<dbReference type="AlphaFoldDB" id="A0A0C6EYG7"/>
<organism evidence="2 3">
    <name type="scientific">Methylobacterium aquaticum</name>
    <dbReference type="NCBI Taxonomy" id="270351"/>
    <lineage>
        <taxon>Bacteria</taxon>
        <taxon>Pseudomonadati</taxon>
        <taxon>Pseudomonadota</taxon>
        <taxon>Alphaproteobacteria</taxon>
        <taxon>Hyphomicrobiales</taxon>
        <taxon>Methylobacteriaceae</taxon>
        <taxon>Methylobacterium</taxon>
    </lineage>
</organism>
<dbReference type="InterPro" id="IPR000182">
    <property type="entry name" value="GNAT_dom"/>
</dbReference>
<dbReference type="Pfam" id="PF13673">
    <property type="entry name" value="Acetyltransf_10"/>
    <property type="match status" value="1"/>
</dbReference>
<dbReference type="PATRIC" id="fig|270351.10.peg.1874"/>
<sequence length="191" mass="21719">MNWPESVPSALEPAIIDADIAAIRGQWILLAADDLNSEYADDRCANGRARRQEWRMGVIDYRSTKELPIVDIVNLYKSNEWSSAQKPEILLKALKNSENVISAWSEDRLIGLGNAISDGCLVVYYPHLLVLPDYHGRGVGREIIRQLKEIYKDFHQHIIVSEFNAVNFYQSVGFSRAGNTVPMWIYEGNDH</sequence>
<gene>
    <name evidence="2" type="ORF">Maq22A_c09760</name>
</gene>
<name>A0A0C6EYG7_9HYPH</name>
<evidence type="ECO:0000313" key="3">
    <source>
        <dbReference type="Proteomes" id="UP000061432"/>
    </source>
</evidence>
<dbReference type="EMBL" id="AP014704">
    <property type="protein sequence ID" value="BAQ45241.1"/>
    <property type="molecule type" value="Genomic_DNA"/>
</dbReference>
<accession>A0A0C6EYG7</accession>
<dbReference type="KEGG" id="maqu:Maq22A_c09760"/>